<dbReference type="Proteomes" id="UP000005508">
    <property type="component" value="Unassembled WGS sequence"/>
</dbReference>
<comment type="similarity">
    <text evidence="1">Belongs to the IS150/IS1296 orfA family.</text>
</comment>
<accession>G4ABF2</accession>
<dbReference type="PANTHER" id="PTHR33795:SF1">
    <property type="entry name" value="INSERTION ELEMENT IS150 PROTEIN INSJ"/>
    <property type="match status" value="1"/>
</dbReference>
<dbReference type="InterPro" id="IPR009057">
    <property type="entry name" value="Homeodomain-like_sf"/>
</dbReference>
<reference evidence="3 4" key="1">
    <citation type="submission" date="2010-10" db="EMBL/GenBank/DDBJ databases">
        <authorList>
            <person name="Chen C."/>
            <person name="Kittichotirat W."/>
            <person name="Asikainen S."/>
            <person name="Bumgarner R."/>
        </authorList>
    </citation>
    <scope>NUCLEOTIDE SEQUENCE [LARGE SCALE GENOMIC DNA]</scope>
    <source>
        <strain evidence="3 4">SC1083</strain>
    </source>
</reference>
<gene>
    <name evidence="3" type="ORF">SC1083_2187</name>
</gene>
<dbReference type="PATRIC" id="fig|907488.3.peg.2134"/>
<evidence type="ECO:0000256" key="1">
    <source>
        <dbReference type="ARBA" id="ARBA00038232"/>
    </source>
</evidence>
<dbReference type="SUPFAM" id="SSF46689">
    <property type="entry name" value="Homeodomain-like"/>
    <property type="match status" value="1"/>
</dbReference>
<organism evidence="3 4">
    <name type="scientific">Aggregatibacter actinomycetemcomitans serotype e str. SC1083</name>
    <dbReference type="NCBI Taxonomy" id="907488"/>
    <lineage>
        <taxon>Bacteria</taxon>
        <taxon>Pseudomonadati</taxon>
        <taxon>Pseudomonadota</taxon>
        <taxon>Gammaproteobacteria</taxon>
        <taxon>Pasteurellales</taxon>
        <taxon>Pasteurellaceae</taxon>
        <taxon>Aggregatibacter</taxon>
    </lineage>
</organism>
<evidence type="ECO:0000313" key="4">
    <source>
        <dbReference type="Proteomes" id="UP000005508"/>
    </source>
</evidence>
<proteinExistence type="inferred from homology"/>
<dbReference type="InterPro" id="IPR055247">
    <property type="entry name" value="InsJ-like_HTH"/>
</dbReference>
<dbReference type="EMBL" id="AEJM01000049">
    <property type="protein sequence ID" value="EGY32342.1"/>
    <property type="molecule type" value="Genomic_DNA"/>
</dbReference>
<protein>
    <submittedName>
        <fullName evidence="3">Transposase</fullName>
    </submittedName>
</protein>
<dbReference type="InterPro" id="IPR052057">
    <property type="entry name" value="IS150/IS1296_orfA-like"/>
</dbReference>
<sequence>MICPPKVGHHNQPVKVQIFMGKHYSIEFKHHIVKLVLEEHWGIREAAQHFHIAAHSSVVVRLQRFEKYGINGLHRQSNKARKTQMPKAKKIASCENPQDIKALLKELEYLRAENAILKKFKEPDEQKARQKKGTSSTR</sequence>
<dbReference type="AlphaFoldDB" id="G4ABF2"/>
<evidence type="ECO:0000313" key="3">
    <source>
        <dbReference type="EMBL" id="EGY32342.1"/>
    </source>
</evidence>
<evidence type="ECO:0000259" key="2">
    <source>
        <dbReference type="Pfam" id="PF13518"/>
    </source>
</evidence>
<dbReference type="PANTHER" id="PTHR33795">
    <property type="entry name" value="INSERTION ELEMENT IS150 PROTEIN INSJ"/>
    <property type="match status" value="1"/>
</dbReference>
<dbReference type="Pfam" id="PF13518">
    <property type="entry name" value="HTH_28"/>
    <property type="match status" value="1"/>
</dbReference>
<name>G4ABF2_AGGAC</name>
<feature type="domain" description="Insertion element IS150 protein InsJ-like helix-turn-helix" evidence="2">
    <location>
        <begin position="31"/>
        <end position="77"/>
    </location>
</feature>
<comment type="caution">
    <text evidence="3">The sequence shown here is derived from an EMBL/GenBank/DDBJ whole genome shotgun (WGS) entry which is preliminary data.</text>
</comment>